<organism evidence="7 8">
    <name type="scientific">Roseovarius pacificus</name>
    <dbReference type="NCBI Taxonomy" id="337701"/>
    <lineage>
        <taxon>Bacteria</taxon>
        <taxon>Pseudomonadati</taxon>
        <taxon>Pseudomonadota</taxon>
        <taxon>Alphaproteobacteria</taxon>
        <taxon>Rhodobacterales</taxon>
        <taxon>Roseobacteraceae</taxon>
        <taxon>Roseovarius</taxon>
    </lineage>
</organism>
<dbReference type="GO" id="GO:0005524">
    <property type="term" value="F:ATP binding"/>
    <property type="evidence" value="ECO:0007669"/>
    <property type="project" value="UniProtKB-KW"/>
</dbReference>
<dbReference type="InterPro" id="IPR003593">
    <property type="entry name" value="AAA+_ATPase"/>
</dbReference>
<sequence length="252" mass="27223">MTVMELSNLSVTLRRRDVIRDVSLSVGKGEFIGLIGPNGAGKTTLMRAALGLIPFVGNSSLAAMPLAERAMAVAWMPQQREIAWPVTVETLVMLGRTPHVGALASPTDHDRSQVDAAIRWMGLDDMRQRAATRLSGGEQARVLIARALAQDTPFVMADEPVAGLDPAHQISTMQTFARLAEQGKSSLVSLHDLGLAARHCTRLVLMSEGRLIADGCPAHVLTPERLAEVFGISAWYQDTEQGPVCQPLEVIR</sequence>
<keyword evidence="8" id="KW-1185">Reference proteome</keyword>
<dbReference type="PROSITE" id="PS50893">
    <property type="entry name" value="ABC_TRANSPORTER_2"/>
    <property type="match status" value="1"/>
</dbReference>
<keyword evidence="2" id="KW-0547">Nucleotide-binding</keyword>
<dbReference type="RefSeq" id="WP_073034108.1">
    <property type="nucleotide sequence ID" value="NZ_BMLR01000003.1"/>
</dbReference>
<evidence type="ECO:0000313" key="7">
    <source>
        <dbReference type="EMBL" id="SHL48545.1"/>
    </source>
</evidence>
<dbReference type="AlphaFoldDB" id="A0A1M7B0Q0"/>
<proteinExistence type="predicted"/>
<dbReference type="InterPro" id="IPR003439">
    <property type="entry name" value="ABC_transporter-like_ATP-bd"/>
</dbReference>
<dbReference type="InterPro" id="IPR017871">
    <property type="entry name" value="ABC_transporter-like_CS"/>
</dbReference>
<dbReference type="Pfam" id="PF00005">
    <property type="entry name" value="ABC_tran"/>
    <property type="match status" value="1"/>
</dbReference>
<dbReference type="Gene3D" id="3.40.50.300">
    <property type="entry name" value="P-loop containing nucleotide triphosphate hydrolases"/>
    <property type="match status" value="1"/>
</dbReference>
<evidence type="ECO:0000259" key="6">
    <source>
        <dbReference type="PROSITE" id="PS50893"/>
    </source>
</evidence>
<dbReference type="PANTHER" id="PTHR42794:SF1">
    <property type="entry name" value="HEMIN IMPORT ATP-BINDING PROTEIN HMUV"/>
    <property type="match status" value="1"/>
</dbReference>
<dbReference type="GO" id="GO:0016887">
    <property type="term" value="F:ATP hydrolysis activity"/>
    <property type="evidence" value="ECO:0007669"/>
    <property type="project" value="InterPro"/>
</dbReference>
<protein>
    <submittedName>
        <fullName evidence="7">Iron complex transport system ATP-binding protein</fullName>
    </submittedName>
</protein>
<evidence type="ECO:0000256" key="1">
    <source>
        <dbReference type="ARBA" id="ARBA00022448"/>
    </source>
</evidence>
<dbReference type="InterPro" id="IPR027417">
    <property type="entry name" value="P-loop_NTPase"/>
</dbReference>
<dbReference type="Proteomes" id="UP000183974">
    <property type="component" value="Unassembled WGS sequence"/>
</dbReference>
<evidence type="ECO:0000256" key="4">
    <source>
        <dbReference type="ARBA" id="ARBA00022967"/>
    </source>
</evidence>
<accession>A0A1M7B0Q0</accession>
<dbReference type="SMART" id="SM00382">
    <property type="entry name" value="AAA"/>
    <property type="match status" value="1"/>
</dbReference>
<evidence type="ECO:0000256" key="2">
    <source>
        <dbReference type="ARBA" id="ARBA00022741"/>
    </source>
</evidence>
<keyword evidence="1" id="KW-0813">Transport</keyword>
<dbReference type="PANTHER" id="PTHR42794">
    <property type="entry name" value="HEMIN IMPORT ATP-BINDING PROTEIN HMUV"/>
    <property type="match status" value="1"/>
</dbReference>
<evidence type="ECO:0000256" key="5">
    <source>
        <dbReference type="ARBA" id="ARBA00037066"/>
    </source>
</evidence>
<dbReference type="EMBL" id="FRBR01000003">
    <property type="protein sequence ID" value="SHL48545.1"/>
    <property type="molecule type" value="Genomic_DNA"/>
</dbReference>
<keyword evidence="3 7" id="KW-0067">ATP-binding</keyword>
<evidence type="ECO:0000313" key="8">
    <source>
        <dbReference type="Proteomes" id="UP000183974"/>
    </source>
</evidence>
<comment type="function">
    <text evidence="5">Part of the ABC transporter complex HmuTUV involved in hemin import. Responsible for energy coupling to the transport system.</text>
</comment>
<keyword evidence="4" id="KW-1278">Translocase</keyword>
<reference evidence="7 8" key="1">
    <citation type="submission" date="2016-11" db="EMBL/GenBank/DDBJ databases">
        <authorList>
            <person name="Jaros S."/>
            <person name="Januszkiewicz K."/>
            <person name="Wedrychowicz H."/>
        </authorList>
    </citation>
    <scope>NUCLEOTIDE SEQUENCE [LARGE SCALE GENOMIC DNA]</scope>
    <source>
        <strain evidence="7 8">DSM 29589</strain>
    </source>
</reference>
<dbReference type="PROSITE" id="PS00211">
    <property type="entry name" value="ABC_TRANSPORTER_1"/>
    <property type="match status" value="1"/>
</dbReference>
<feature type="domain" description="ABC transporter" evidence="6">
    <location>
        <begin position="4"/>
        <end position="233"/>
    </location>
</feature>
<dbReference type="STRING" id="337701.SAMN05444398_10346"/>
<gene>
    <name evidence="7" type="ORF">SAMN05444398_10346</name>
</gene>
<dbReference type="OrthoDB" id="9805601at2"/>
<dbReference type="SUPFAM" id="SSF52540">
    <property type="entry name" value="P-loop containing nucleoside triphosphate hydrolases"/>
    <property type="match status" value="1"/>
</dbReference>
<name>A0A1M7B0Q0_9RHOB</name>
<evidence type="ECO:0000256" key="3">
    <source>
        <dbReference type="ARBA" id="ARBA00022840"/>
    </source>
</evidence>